<proteinExistence type="inferred from homology"/>
<evidence type="ECO:0000256" key="2">
    <source>
        <dbReference type="ARBA" id="ARBA00004123"/>
    </source>
</evidence>
<dbReference type="PANTHER" id="PTHR31077">
    <property type="entry name" value="U4/U6.U5 SMALL NUCLEAR RIBONUCLEOPROTEIN 27 KDA PROTEIN"/>
    <property type="match status" value="1"/>
</dbReference>
<sequence>MMLSDDAVYLYRIWHEAEAEAGVKVAVAAGAKGAETGGEVVLQMTTGPARTLTRSMREAPVITEVTIAVTEKRGNVDETEARVGARAGADPKTGNGIEIRAGAGGRRRRDNRPELDEFGRVIDYSRERSVSPDRDRRKFDPRSIRRSESPDRDIEPEPAKEVDAPNPFQVESIFTEFDALTAVKVNEDDDPETAAAKMEMEMMAKMGIPGCVRVKPQRQPRQYMNRRCGFNKPLPAEHTRAVKGVGSSQYEGSNVTW</sequence>
<dbReference type="GO" id="GO:0071011">
    <property type="term" value="C:precatalytic spliceosome"/>
    <property type="evidence" value="ECO:0007669"/>
    <property type="project" value="TreeGrafter"/>
</dbReference>
<dbReference type="STRING" id="905079.L1JX12"/>
<keyword evidence="12" id="KW-1185">Reference proteome</keyword>
<evidence type="ECO:0000313" key="10">
    <source>
        <dbReference type="EMBL" id="EKX52887.1"/>
    </source>
</evidence>
<feature type="domain" description="U4/U6.U5 small nuclear ribonucleoprotein 27kDa protein" evidence="9">
    <location>
        <begin position="210"/>
        <end position="236"/>
    </location>
</feature>
<accession>L1JX12</accession>
<reference evidence="10 12" key="1">
    <citation type="journal article" date="2012" name="Nature">
        <title>Algal genomes reveal evolutionary mosaicism and the fate of nucleomorphs.</title>
        <authorList>
            <consortium name="DOE Joint Genome Institute"/>
            <person name="Curtis B.A."/>
            <person name="Tanifuji G."/>
            <person name="Burki F."/>
            <person name="Gruber A."/>
            <person name="Irimia M."/>
            <person name="Maruyama S."/>
            <person name="Arias M.C."/>
            <person name="Ball S.G."/>
            <person name="Gile G.H."/>
            <person name="Hirakawa Y."/>
            <person name="Hopkins J.F."/>
            <person name="Kuo A."/>
            <person name="Rensing S.A."/>
            <person name="Schmutz J."/>
            <person name="Symeonidi A."/>
            <person name="Elias M."/>
            <person name="Eveleigh R.J."/>
            <person name="Herman E.K."/>
            <person name="Klute M.J."/>
            <person name="Nakayama T."/>
            <person name="Obornik M."/>
            <person name="Reyes-Prieto A."/>
            <person name="Armbrust E.V."/>
            <person name="Aves S.J."/>
            <person name="Beiko R.G."/>
            <person name="Coutinho P."/>
            <person name="Dacks J.B."/>
            <person name="Durnford D.G."/>
            <person name="Fast N.M."/>
            <person name="Green B.R."/>
            <person name="Grisdale C.J."/>
            <person name="Hempel F."/>
            <person name="Henrissat B."/>
            <person name="Hoppner M.P."/>
            <person name="Ishida K."/>
            <person name="Kim E."/>
            <person name="Koreny L."/>
            <person name="Kroth P.G."/>
            <person name="Liu Y."/>
            <person name="Malik S.B."/>
            <person name="Maier U.G."/>
            <person name="McRose D."/>
            <person name="Mock T."/>
            <person name="Neilson J.A."/>
            <person name="Onodera N.T."/>
            <person name="Poole A.M."/>
            <person name="Pritham E.J."/>
            <person name="Richards T.A."/>
            <person name="Rocap G."/>
            <person name="Roy S.W."/>
            <person name="Sarai C."/>
            <person name="Schaack S."/>
            <person name="Shirato S."/>
            <person name="Slamovits C.H."/>
            <person name="Spencer D.F."/>
            <person name="Suzuki S."/>
            <person name="Worden A.Z."/>
            <person name="Zauner S."/>
            <person name="Barry K."/>
            <person name="Bell C."/>
            <person name="Bharti A.K."/>
            <person name="Crow J.A."/>
            <person name="Grimwood J."/>
            <person name="Kramer R."/>
            <person name="Lindquist E."/>
            <person name="Lucas S."/>
            <person name="Salamov A."/>
            <person name="McFadden G.I."/>
            <person name="Lane C.E."/>
            <person name="Keeling P.J."/>
            <person name="Gray M.W."/>
            <person name="Grigoriev I.V."/>
            <person name="Archibald J.M."/>
        </authorList>
    </citation>
    <scope>NUCLEOTIDE SEQUENCE</scope>
    <source>
        <strain evidence="10 12">CCMP2712</strain>
    </source>
</reference>
<dbReference type="GO" id="GO:0006397">
    <property type="term" value="P:mRNA processing"/>
    <property type="evidence" value="ECO:0007669"/>
    <property type="project" value="UniProtKB-KW"/>
</dbReference>
<comment type="subunit">
    <text evidence="4">Part of a tri-snRNP complex.</text>
</comment>
<evidence type="ECO:0000313" key="12">
    <source>
        <dbReference type="Proteomes" id="UP000011087"/>
    </source>
</evidence>
<dbReference type="EnsemblProtists" id="EKX52887">
    <property type="protein sequence ID" value="EKX52887"/>
    <property type="gene ID" value="GUITHDRAFT_101339"/>
</dbReference>
<protein>
    <recommendedName>
        <fullName evidence="9">U4/U6.U5 small nuclear ribonucleoprotein 27kDa protein domain-containing protein</fullName>
    </recommendedName>
</protein>
<gene>
    <name evidence="10" type="ORF">GUITHDRAFT_101339</name>
</gene>
<evidence type="ECO:0000256" key="7">
    <source>
        <dbReference type="ARBA" id="ARBA00023242"/>
    </source>
</evidence>
<comment type="similarity">
    <text evidence="3">Belongs to the SNUT3 family.</text>
</comment>
<reference evidence="12" key="2">
    <citation type="submission" date="2012-11" db="EMBL/GenBank/DDBJ databases">
        <authorList>
            <person name="Kuo A."/>
            <person name="Curtis B.A."/>
            <person name="Tanifuji G."/>
            <person name="Burki F."/>
            <person name="Gruber A."/>
            <person name="Irimia M."/>
            <person name="Maruyama S."/>
            <person name="Arias M.C."/>
            <person name="Ball S.G."/>
            <person name="Gile G.H."/>
            <person name="Hirakawa Y."/>
            <person name="Hopkins J.F."/>
            <person name="Rensing S.A."/>
            <person name="Schmutz J."/>
            <person name="Symeonidi A."/>
            <person name="Elias M."/>
            <person name="Eveleigh R.J."/>
            <person name="Herman E.K."/>
            <person name="Klute M.J."/>
            <person name="Nakayama T."/>
            <person name="Obornik M."/>
            <person name="Reyes-Prieto A."/>
            <person name="Armbrust E.V."/>
            <person name="Aves S.J."/>
            <person name="Beiko R.G."/>
            <person name="Coutinho P."/>
            <person name="Dacks J.B."/>
            <person name="Durnford D.G."/>
            <person name="Fast N.M."/>
            <person name="Green B.R."/>
            <person name="Grisdale C."/>
            <person name="Hempe F."/>
            <person name="Henrissat B."/>
            <person name="Hoppner M.P."/>
            <person name="Ishida K.-I."/>
            <person name="Kim E."/>
            <person name="Koreny L."/>
            <person name="Kroth P.G."/>
            <person name="Liu Y."/>
            <person name="Malik S.-B."/>
            <person name="Maier U.G."/>
            <person name="McRose D."/>
            <person name="Mock T."/>
            <person name="Neilson J.A."/>
            <person name="Onodera N.T."/>
            <person name="Poole A.M."/>
            <person name="Pritham E.J."/>
            <person name="Richards T.A."/>
            <person name="Rocap G."/>
            <person name="Roy S.W."/>
            <person name="Sarai C."/>
            <person name="Schaack S."/>
            <person name="Shirato S."/>
            <person name="Slamovits C.H."/>
            <person name="Spencer D.F."/>
            <person name="Suzuki S."/>
            <person name="Worden A.Z."/>
            <person name="Zauner S."/>
            <person name="Barry K."/>
            <person name="Bell C."/>
            <person name="Bharti A.K."/>
            <person name="Crow J.A."/>
            <person name="Grimwood J."/>
            <person name="Kramer R."/>
            <person name="Lindquist E."/>
            <person name="Lucas S."/>
            <person name="Salamov A."/>
            <person name="McFadden G.I."/>
            <person name="Lane C.E."/>
            <person name="Keeling P.J."/>
            <person name="Gray M.W."/>
            <person name="Grigoriev I.V."/>
            <person name="Archibald J.M."/>
        </authorList>
    </citation>
    <scope>NUCLEOTIDE SEQUENCE</scope>
    <source>
        <strain evidence="12">CCMP2712</strain>
    </source>
</reference>
<evidence type="ECO:0000256" key="6">
    <source>
        <dbReference type="ARBA" id="ARBA00023187"/>
    </source>
</evidence>
<reference evidence="11" key="3">
    <citation type="submission" date="2015-06" db="UniProtKB">
        <authorList>
            <consortium name="EnsemblProtists"/>
        </authorList>
    </citation>
    <scope>IDENTIFICATION</scope>
</reference>
<dbReference type="PANTHER" id="PTHR31077:SF1">
    <property type="entry name" value="U4_U6.U5 SMALL NUCLEAR RIBONUCLEOPROTEIN 27 KDA PROTEIN"/>
    <property type="match status" value="1"/>
</dbReference>
<keyword evidence="5" id="KW-0507">mRNA processing</keyword>
<dbReference type="RefSeq" id="XP_005839867.1">
    <property type="nucleotide sequence ID" value="XM_005839810.1"/>
</dbReference>
<name>L1JX12_GUITC</name>
<evidence type="ECO:0000256" key="4">
    <source>
        <dbReference type="ARBA" id="ARBA00011825"/>
    </source>
</evidence>
<dbReference type="OrthoDB" id="21368at2759"/>
<dbReference type="GeneID" id="17309689"/>
<dbReference type="HOGENOM" id="CLU_1083584_0_0_1"/>
<evidence type="ECO:0000313" key="11">
    <source>
        <dbReference type="EnsemblProtists" id="EKX52887"/>
    </source>
</evidence>
<organism evidence="10">
    <name type="scientific">Guillardia theta (strain CCMP2712)</name>
    <name type="common">Cryptophyte</name>
    <dbReference type="NCBI Taxonomy" id="905079"/>
    <lineage>
        <taxon>Eukaryota</taxon>
        <taxon>Cryptophyceae</taxon>
        <taxon>Pyrenomonadales</taxon>
        <taxon>Geminigeraceae</taxon>
        <taxon>Guillardia</taxon>
    </lineage>
</organism>
<dbReference type="InterPro" id="IPR013957">
    <property type="entry name" value="SNRNP27"/>
</dbReference>
<evidence type="ECO:0000256" key="1">
    <source>
        <dbReference type="ARBA" id="ARBA00003632"/>
    </source>
</evidence>
<dbReference type="Proteomes" id="UP000011087">
    <property type="component" value="Unassembled WGS sequence"/>
</dbReference>
<evidence type="ECO:0000259" key="9">
    <source>
        <dbReference type="Pfam" id="PF08648"/>
    </source>
</evidence>
<dbReference type="Pfam" id="PF08648">
    <property type="entry name" value="SNRNP27"/>
    <property type="match status" value="1"/>
</dbReference>
<comment type="function">
    <text evidence="1">May play a role in mRNA splicing.</text>
</comment>
<dbReference type="AlphaFoldDB" id="L1JX12"/>
<dbReference type="PaxDb" id="55529-EKX52887"/>
<feature type="region of interest" description="Disordered" evidence="8">
    <location>
        <begin position="128"/>
        <end position="167"/>
    </location>
</feature>
<evidence type="ECO:0000256" key="3">
    <source>
        <dbReference type="ARBA" id="ARBA00008218"/>
    </source>
</evidence>
<keyword evidence="7" id="KW-0539">Nucleus</keyword>
<dbReference type="EMBL" id="JH992971">
    <property type="protein sequence ID" value="EKX52887.1"/>
    <property type="molecule type" value="Genomic_DNA"/>
</dbReference>
<feature type="compositionally biased region" description="Basic and acidic residues" evidence="8">
    <location>
        <begin position="128"/>
        <end position="163"/>
    </location>
</feature>
<dbReference type="KEGG" id="gtt:GUITHDRAFT_101339"/>
<dbReference type="GO" id="GO:0008380">
    <property type="term" value="P:RNA splicing"/>
    <property type="evidence" value="ECO:0007669"/>
    <property type="project" value="UniProtKB-KW"/>
</dbReference>
<evidence type="ECO:0000256" key="5">
    <source>
        <dbReference type="ARBA" id="ARBA00022664"/>
    </source>
</evidence>
<comment type="subcellular location">
    <subcellularLocation>
        <location evidence="2">Nucleus</location>
    </subcellularLocation>
</comment>
<keyword evidence="6" id="KW-0508">mRNA splicing</keyword>
<feature type="region of interest" description="Disordered" evidence="8">
    <location>
        <begin position="81"/>
        <end position="114"/>
    </location>
</feature>
<evidence type="ECO:0000256" key="8">
    <source>
        <dbReference type="SAM" id="MobiDB-lite"/>
    </source>
</evidence>